<protein>
    <submittedName>
        <fullName evidence="1">Uncharacterized protein</fullName>
    </submittedName>
</protein>
<name>A0A2D4LA06_9SAUR</name>
<reference evidence="1" key="2">
    <citation type="submission" date="2017-11" db="EMBL/GenBank/DDBJ databases">
        <title>Coralsnake Venomics: Analyses of Venom Gland Transcriptomes and Proteomes of Six Brazilian Taxa.</title>
        <authorList>
            <person name="Aird S.D."/>
            <person name="Jorge da Silva N."/>
            <person name="Qiu L."/>
            <person name="Villar-Briones A."/>
            <person name="Aparecida-Saddi V."/>
            <person name="Campos-Telles M.P."/>
            <person name="Grau M."/>
            <person name="Mikheyev A.S."/>
        </authorList>
    </citation>
    <scope>NUCLEOTIDE SEQUENCE</scope>
    <source>
        <tissue evidence="1">Venom_gland</tissue>
    </source>
</reference>
<dbReference type="EMBL" id="IACM01009770">
    <property type="protein sequence ID" value="LAB17766.1"/>
    <property type="molecule type" value="Transcribed_RNA"/>
</dbReference>
<organism evidence="1">
    <name type="scientific">Micrurus spixii</name>
    <name type="common">Amazon coral snake</name>
    <dbReference type="NCBI Taxonomy" id="129469"/>
    <lineage>
        <taxon>Eukaryota</taxon>
        <taxon>Metazoa</taxon>
        <taxon>Chordata</taxon>
        <taxon>Craniata</taxon>
        <taxon>Vertebrata</taxon>
        <taxon>Euteleostomi</taxon>
        <taxon>Lepidosauria</taxon>
        <taxon>Squamata</taxon>
        <taxon>Bifurcata</taxon>
        <taxon>Unidentata</taxon>
        <taxon>Episquamata</taxon>
        <taxon>Toxicofera</taxon>
        <taxon>Serpentes</taxon>
        <taxon>Colubroidea</taxon>
        <taxon>Elapidae</taxon>
        <taxon>Elapinae</taxon>
        <taxon>Micrurus</taxon>
    </lineage>
</organism>
<dbReference type="AlphaFoldDB" id="A0A2D4LA06"/>
<proteinExistence type="predicted"/>
<sequence length="103" mass="11652">MTKRPEKLTRKRNALAYSLAFWWKKIIIISWGQQQVLNCSSSCGLVLLCPKEKGQWKQGYGMALQNVGRKTLAVIQGKSAICFNFSNCCLPHYSCFFSCPVQA</sequence>
<reference evidence="1" key="1">
    <citation type="submission" date="2017-07" db="EMBL/GenBank/DDBJ databases">
        <authorList>
            <person name="Mikheyev A."/>
            <person name="Grau M."/>
        </authorList>
    </citation>
    <scope>NUCLEOTIDE SEQUENCE</scope>
    <source>
        <tissue evidence="1">Venom_gland</tissue>
    </source>
</reference>
<evidence type="ECO:0000313" key="1">
    <source>
        <dbReference type="EMBL" id="LAB17766.1"/>
    </source>
</evidence>
<accession>A0A2D4LA06</accession>